<dbReference type="PANTHER" id="PTHR32282:SF33">
    <property type="entry name" value="PEPTIDOGLYCAN GLYCOSYLTRANSFERASE"/>
    <property type="match status" value="1"/>
</dbReference>
<dbReference type="SUPFAM" id="SSF56601">
    <property type="entry name" value="beta-lactamase/transpeptidase-like"/>
    <property type="match status" value="1"/>
</dbReference>
<dbReference type="InterPro" id="IPR012338">
    <property type="entry name" value="Beta-lactam/transpept-like"/>
</dbReference>
<evidence type="ECO:0000313" key="5">
    <source>
        <dbReference type="EMBL" id="SVC52133.1"/>
    </source>
</evidence>
<feature type="domain" description="Helicase-associated" evidence="4">
    <location>
        <begin position="32"/>
        <end position="109"/>
    </location>
</feature>
<dbReference type="EMBL" id="UINC01095777">
    <property type="protein sequence ID" value="SVC52133.1"/>
    <property type="molecule type" value="Genomic_DNA"/>
</dbReference>
<organism evidence="5">
    <name type="scientific">marine metagenome</name>
    <dbReference type="NCBI Taxonomy" id="408172"/>
    <lineage>
        <taxon>unclassified sequences</taxon>
        <taxon>metagenomes</taxon>
        <taxon>ecological metagenomes</taxon>
    </lineage>
</organism>
<evidence type="ECO:0000259" key="3">
    <source>
        <dbReference type="Pfam" id="PF00905"/>
    </source>
</evidence>
<keyword evidence="2" id="KW-0808">Transferase</keyword>
<evidence type="ECO:0008006" key="6">
    <source>
        <dbReference type="Google" id="ProtNLM"/>
    </source>
</evidence>
<dbReference type="GO" id="GO:0008955">
    <property type="term" value="F:peptidoglycan glycosyltransferase activity"/>
    <property type="evidence" value="ECO:0007669"/>
    <property type="project" value="TreeGrafter"/>
</dbReference>
<dbReference type="AlphaFoldDB" id="A0A382MT17"/>
<dbReference type="InterPro" id="IPR050396">
    <property type="entry name" value="Glycosyltr_51/Transpeptidase"/>
</dbReference>
<dbReference type="GO" id="GO:0030288">
    <property type="term" value="C:outer membrane-bounded periplasmic space"/>
    <property type="evidence" value="ECO:0007669"/>
    <property type="project" value="TreeGrafter"/>
</dbReference>
<dbReference type="GO" id="GO:0009252">
    <property type="term" value="P:peptidoglycan biosynthetic process"/>
    <property type="evidence" value="ECO:0007669"/>
    <property type="project" value="TreeGrafter"/>
</dbReference>
<feature type="domain" description="Penicillin-binding protein transpeptidase" evidence="3">
    <location>
        <begin position="125"/>
        <end position="288"/>
    </location>
</feature>
<dbReference type="InterPro" id="IPR001460">
    <property type="entry name" value="PCN-bd_Tpept"/>
</dbReference>
<evidence type="ECO:0000256" key="2">
    <source>
        <dbReference type="ARBA" id="ARBA00022679"/>
    </source>
</evidence>
<keyword evidence="1" id="KW-0328">Glycosyltransferase</keyword>
<gene>
    <name evidence="5" type="ORF">METZ01_LOCUS304987</name>
</gene>
<dbReference type="InterPro" id="IPR005114">
    <property type="entry name" value="Helicase_assoc"/>
</dbReference>
<evidence type="ECO:0000256" key="1">
    <source>
        <dbReference type="ARBA" id="ARBA00022676"/>
    </source>
</evidence>
<feature type="non-terminal residue" evidence="5">
    <location>
        <position position="1"/>
    </location>
</feature>
<dbReference type="GO" id="GO:0008658">
    <property type="term" value="F:penicillin binding"/>
    <property type="evidence" value="ECO:0007669"/>
    <property type="project" value="InterPro"/>
</dbReference>
<proteinExistence type="predicted"/>
<dbReference type="PANTHER" id="PTHR32282">
    <property type="entry name" value="BINDING PROTEIN TRANSPEPTIDASE, PUTATIVE-RELATED"/>
    <property type="match status" value="1"/>
</dbReference>
<protein>
    <recommendedName>
        <fullName evidence="6">Penicillin-binding protein transpeptidase domain-containing protein</fullName>
    </recommendedName>
</protein>
<sequence>APNVLEFEIPGADEDNKVWRVTGGVGGHDATEARFEHGLQALLQFWMREDHTDVPADHVETIRVEKERDGETEVTYQAVDLTQWVANRRWDHDRERLFADRIDLLEAIPTWTWDPPEGQSLVPPPDADEVTLIRATQSSLNTVFAQLSMEMGSQRTVNMARRVGIRSPMQNVNSNVLGTSNATMLDMVTAYHTFANRGVSIAPSYVTRVARSDGTTLWSWTRTQARVLDARLADQLTWILEGTIDQGTGWRAQLEGRPAAGKTGTTQNYADAVFAGYTPQRTTAVWVGFPEAQIPMIPPTTERKVYGGTYPAMIWKDVMEAAHFGLPVEEFPGLPPANTVFIAPSPQIPEEPIIGAGPSTTTLPTGYVATPEVMGLTL</sequence>
<dbReference type="Pfam" id="PF03457">
    <property type="entry name" value="HA"/>
    <property type="match status" value="1"/>
</dbReference>
<evidence type="ECO:0000259" key="4">
    <source>
        <dbReference type="Pfam" id="PF03457"/>
    </source>
</evidence>
<feature type="non-terminal residue" evidence="5">
    <location>
        <position position="378"/>
    </location>
</feature>
<reference evidence="5" key="1">
    <citation type="submission" date="2018-05" db="EMBL/GenBank/DDBJ databases">
        <authorList>
            <person name="Lanie J.A."/>
            <person name="Ng W.-L."/>
            <person name="Kazmierczak K.M."/>
            <person name="Andrzejewski T.M."/>
            <person name="Davidsen T.M."/>
            <person name="Wayne K.J."/>
            <person name="Tettelin H."/>
            <person name="Glass J.I."/>
            <person name="Rusch D."/>
            <person name="Podicherti R."/>
            <person name="Tsui H.-C.T."/>
            <person name="Winkler M.E."/>
        </authorList>
    </citation>
    <scope>NUCLEOTIDE SEQUENCE</scope>
</reference>
<name>A0A382MT17_9ZZZZ</name>
<dbReference type="Pfam" id="PF00905">
    <property type="entry name" value="Transpeptidase"/>
    <property type="match status" value="1"/>
</dbReference>
<accession>A0A382MT17</accession>
<dbReference type="Gene3D" id="3.40.710.10">
    <property type="entry name" value="DD-peptidase/beta-lactamase superfamily"/>
    <property type="match status" value="1"/>
</dbReference>